<accession>A0ABW2LDL2</accession>
<dbReference type="InterPro" id="IPR037883">
    <property type="entry name" value="Knr4/Smi1-like_sf"/>
</dbReference>
<dbReference type="EMBL" id="JBHTBS010000030">
    <property type="protein sequence ID" value="MFC7339650.1"/>
    <property type="molecule type" value="Genomic_DNA"/>
</dbReference>
<proteinExistence type="predicted"/>
<protein>
    <submittedName>
        <fullName evidence="2">SMI1/KNR4 family protein</fullName>
    </submittedName>
</protein>
<dbReference type="Proteomes" id="UP001596472">
    <property type="component" value="Unassembled WGS sequence"/>
</dbReference>
<evidence type="ECO:0000259" key="1">
    <source>
        <dbReference type="Pfam" id="PF09346"/>
    </source>
</evidence>
<sequence>MESESDILRALNPERTLPPPTESDFATAIETLGYELPPPLKEIYGFCGGIVGPTDTWYLLPLIDGPDEETSLVSENLFWRPDGDAIPEWIDDFVCFGFGTDQCNLAVGRKSPYTVIRYYLPDSGEYEKTDGGIFDAIQTDKGEFDEMVRHEQPKP</sequence>
<dbReference type="RefSeq" id="WP_379716871.1">
    <property type="nucleotide sequence ID" value="NZ_JBHTBS010000030.1"/>
</dbReference>
<keyword evidence="3" id="KW-1185">Reference proteome</keyword>
<reference evidence="3" key="1">
    <citation type="journal article" date="2019" name="Int. J. Syst. Evol. Microbiol.">
        <title>The Global Catalogue of Microorganisms (GCM) 10K type strain sequencing project: providing services to taxonomists for standard genome sequencing and annotation.</title>
        <authorList>
            <consortium name="The Broad Institute Genomics Platform"/>
            <consortium name="The Broad Institute Genome Sequencing Center for Infectious Disease"/>
            <person name="Wu L."/>
            <person name="Ma J."/>
        </authorList>
    </citation>
    <scope>NUCLEOTIDE SEQUENCE [LARGE SCALE GENOMIC DNA]</scope>
    <source>
        <strain evidence="3">CGMCC 4.1467</strain>
    </source>
</reference>
<evidence type="ECO:0000313" key="2">
    <source>
        <dbReference type="EMBL" id="MFC7339650.1"/>
    </source>
</evidence>
<comment type="caution">
    <text evidence="2">The sequence shown here is derived from an EMBL/GenBank/DDBJ whole genome shotgun (WGS) entry which is preliminary data.</text>
</comment>
<name>A0ABW2LDL2_9BACT</name>
<organism evidence="2 3">
    <name type="scientific">Haloferula chungangensis</name>
    <dbReference type="NCBI Taxonomy" id="1048331"/>
    <lineage>
        <taxon>Bacteria</taxon>
        <taxon>Pseudomonadati</taxon>
        <taxon>Verrucomicrobiota</taxon>
        <taxon>Verrucomicrobiia</taxon>
        <taxon>Verrucomicrobiales</taxon>
        <taxon>Verrucomicrobiaceae</taxon>
        <taxon>Haloferula</taxon>
    </lineage>
</organism>
<dbReference type="SUPFAM" id="SSF160631">
    <property type="entry name" value="SMI1/KNR4-like"/>
    <property type="match status" value="1"/>
</dbReference>
<feature type="domain" description="Knr4/Smi1-like" evidence="1">
    <location>
        <begin position="19"/>
        <end position="127"/>
    </location>
</feature>
<evidence type="ECO:0000313" key="3">
    <source>
        <dbReference type="Proteomes" id="UP001596472"/>
    </source>
</evidence>
<dbReference type="InterPro" id="IPR018958">
    <property type="entry name" value="Knr4/Smi1-like_dom"/>
</dbReference>
<gene>
    <name evidence="2" type="ORF">ACFQY0_20870</name>
</gene>
<dbReference type="Pfam" id="PF09346">
    <property type="entry name" value="SMI1_KNR4"/>
    <property type="match status" value="1"/>
</dbReference>